<dbReference type="OrthoDB" id="9805604at2"/>
<evidence type="ECO:0000313" key="1">
    <source>
        <dbReference type="EMBL" id="TWE12000.1"/>
    </source>
</evidence>
<sequence length="228" mass="25171">MSVIPAVIPARGGSKGVPRKNLRPLGGKPLIAWTIEQVLATDGLHPYVSTEDDEIADVATRFGASVIRRPPDLATDTSASEPVIEHAIDVITGGTGRPDNVMFLQATSPVRLPGTLQRAVAEFTATGVDSMVGVVPAEIFLWQRDPQVQALYPFQARPRRQDMTPEQLRYRETGSLYLTRTEIYQHEHNRLGGRIGLFVMDTSEGMDIDTHDDFERAEYLFRNSSPTG</sequence>
<dbReference type="InterPro" id="IPR050793">
    <property type="entry name" value="CMP-NeuNAc_synthase"/>
</dbReference>
<dbReference type="InterPro" id="IPR029044">
    <property type="entry name" value="Nucleotide-diphossugar_trans"/>
</dbReference>
<dbReference type="Gene3D" id="3.90.550.10">
    <property type="entry name" value="Spore Coat Polysaccharide Biosynthesis Protein SpsA, Chain A"/>
    <property type="match status" value="1"/>
</dbReference>
<dbReference type="Proteomes" id="UP000318297">
    <property type="component" value="Unassembled WGS sequence"/>
</dbReference>
<keyword evidence="2" id="KW-1185">Reference proteome</keyword>
<dbReference type="PANTHER" id="PTHR21485">
    <property type="entry name" value="HAD SUPERFAMILY MEMBERS CMAS AND KDSC"/>
    <property type="match status" value="1"/>
</dbReference>
<reference evidence="1 2" key="1">
    <citation type="submission" date="2019-06" db="EMBL/GenBank/DDBJ databases">
        <title>Sequencing the genomes of 1000 actinobacteria strains.</title>
        <authorList>
            <person name="Klenk H.-P."/>
        </authorList>
    </citation>
    <scope>NUCLEOTIDE SEQUENCE [LARGE SCALE GENOMIC DNA]</scope>
    <source>
        <strain evidence="1 2">DSM 19560</strain>
    </source>
</reference>
<comment type="caution">
    <text evidence="1">The sequence shown here is derived from an EMBL/GenBank/DDBJ whole genome shotgun (WGS) entry which is preliminary data.</text>
</comment>
<accession>A0A561E8V7</accession>
<protein>
    <submittedName>
        <fullName evidence="1">N-acylneuraminate cytidylyltransferase</fullName>
    </submittedName>
</protein>
<dbReference type="Pfam" id="PF02348">
    <property type="entry name" value="CTP_transf_3"/>
    <property type="match status" value="1"/>
</dbReference>
<proteinExistence type="predicted"/>
<dbReference type="EMBL" id="VIVQ01000001">
    <property type="protein sequence ID" value="TWE12000.1"/>
    <property type="molecule type" value="Genomic_DNA"/>
</dbReference>
<name>A0A561E8V7_9MICO</name>
<keyword evidence="1" id="KW-0808">Transferase</keyword>
<dbReference type="PANTHER" id="PTHR21485:SF3">
    <property type="entry name" value="N-ACYLNEURAMINATE CYTIDYLYLTRANSFERASE"/>
    <property type="match status" value="1"/>
</dbReference>
<dbReference type="InterPro" id="IPR003329">
    <property type="entry name" value="Cytidylyl_trans"/>
</dbReference>
<dbReference type="RefSeq" id="WP_145225657.1">
    <property type="nucleotide sequence ID" value="NZ_VIVQ01000001.1"/>
</dbReference>
<dbReference type="SUPFAM" id="SSF53448">
    <property type="entry name" value="Nucleotide-diphospho-sugar transferases"/>
    <property type="match status" value="1"/>
</dbReference>
<organism evidence="1 2">
    <name type="scientific">Rudaeicoccus suwonensis</name>
    <dbReference type="NCBI Taxonomy" id="657409"/>
    <lineage>
        <taxon>Bacteria</taxon>
        <taxon>Bacillati</taxon>
        <taxon>Actinomycetota</taxon>
        <taxon>Actinomycetes</taxon>
        <taxon>Micrococcales</taxon>
        <taxon>Dermacoccaceae</taxon>
        <taxon>Rudaeicoccus</taxon>
    </lineage>
</organism>
<gene>
    <name evidence="1" type="ORF">BKA23_0796</name>
</gene>
<keyword evidence="1" id="KW-0548">Nucleotidyltransferase</keyword>
<evidence type="ECO:0000313" key="2">
    <source>
        <dbReference type="Proteomes" id="UP000318297"/>
    </source>
</evidence>
<dbReference type="AlphaFoldDB" id="A0A561E8V7"/>
<dbReference type="CDD" id="cd02513">
    <property type="entry name" value="CMP-NeuAc_Synthase"/>
    <property type="match status" value="1"/>
</dbReference>
<dbReference type="GO" id="GO:0008781">
    <property type="term" value="F:N-acylneuraminate cytidylyltransferase activity"/>
    <property type="evidence" value="ECO:0007669"/>
    <property type="project" value="TreeGrafter"/>
</dbReference>